<evidence type="ECO:0000256" key="1">
    <source>
        <dbReference type="ARBA" id="ARBA00008304"/>
    </source>
</evidence>
<feature type="region of interest" description="Disordered" evidence="2">
    <location>
        <begin position="257"/>
        <end position="287"/>
    </location>
</feature>
<dbReference type="PANTHER" id="PTHR21663">
    <property type="entry name" value="HYPOTHETICAL HEAT DOMAIN-CONTAINING"/>
    <property type="match status" value="1"/>
</dbReference>
<dbReference type="PROSITE" id="PS00012">
    <property type="entry name" value="PHOSPHOPANTETHEINE"/>
    <property type="match status" value="1"/>
</dbReference>
<dbReference type="InterPro" id="IPR057981">
    <property type="entry name" value="TPR_LAA1-like_C"/>
</dbReference>
<dbReference type="InterPro" id="IPR011989">
    <property type="entry name" value="ARM-like"/>
</dbReference>
<accession>A0ABP1CQM4</accession>
<feature type="compositionally biased region" description="Basic and acidic residues" evidence="2">
    <location>
        <begin position="268"/>
        <end position="277"/>
    </location>
</feature>
<dbReference type="InterPro" id="IPR016024">
    <property type="entry name" value="ARM-type_fold"/>
</dbReference>
<protein>
    <recommendedName>
        <fullName evidence="3">LAA1-like C-terminal TPR repeats domain-containing protein</fullName>
    </recommendedName>
</protein>
<sequence length="1986" mass="216188">MNTDKLAIEDVIDEAKLKEENGEIYLFQWLASNERAIQHASSDDLKATQEALEGTLLNVLSGSGPYPPPGRPLRNLVARCFVALYSRGNTKSLFETLQALFKTAGEQKIATQDISRVAAVYCVGELMRVFGTQVMSQVANSVTLCLKLQKQSTSPIILKYHALLTLEKTISSGRRALSDNTLKDILKQMKNALGDKALPIVRAASKVLITMYPAEDGTRAPSEVESIVSLCVKHLDGADQPTRSAVAQLAGHMLASTQVERVLPPSDPSKRSKKSGDEQDEEEKPTPVALGIATEVKLIMTPNEMLSQLSNHFNKPQTSHKTRLGLISCYIAVLSILGPSFVERNYTLIVGHFMSEIVSHASNTGSRHGILFVRSLVKLVFRDLIGVRMLNEQAQILAIQELSTAYLKRWPAMLPGQTAPGPLVLAIALQEVAGLVQQLGNAPPPVQDALLDPVISLLTHPNHTVRVFASWTLQSFCYSTPLRLPKTLLNLVEMLQHDISQLNSPVAPADIQARALGHAYGLSALLALVPHRPLYVSYDINANVFYMAVQLLKGAGEHDVHIAGVEVEIAWTLIAALMSLGPHFVRAHLPQLLVLWRNALPKPTTKDGSTKRSASEWMFLLQVRENALRAVHHFLKCNASSLVTADVARRISSLLGNALQFANTFSTQRIEEPTDRVQETEEKGLTLRGAEALLRSRVFQCFSLLDLSAVSDATQSLALQSTIALFASPEGYSGSTVQAAIASSSGNFVHVWQTFDGYAYGVSDIDIASDISVDGSDGGKDWLNRDPIDASIDGLVHTPIIRSMEHDPLVLCHKDVHISRQPTSPAALTAAVNSGILLFAQLLPLQDPPSTARMVTKLIESVNSSRSEKNPGRKFAVLFNATVALLIAFKQTSGASKRLSDALSNPQVTSTLASFLKDVLIDGDIFLRQAASEAIGRLCSLAGTTFLSTQIKTLVNEVVANRDPHGRAGCALAFGAIYGNVGGLAAGPLLKTTVHVLMSLINDPHPVVHFWALRALSRVIDSANLTYAAYVPSTLGLLFRTYMLESHEPEGGSVNYVNLSGDLPIYQAICQNIDAIVTVVGPDIQDSVRTRTLVLDLVELLGQEDNDGACVEAMKCIQHFLMFAPEYVDVPKLVHQFRGYLSSSRRLLKEASINALYQLVQKDAVLMSRLGGDLLVEELFAMLDDDSSVDGVRSVITVWLQQTVVHNPSAWIDICQRIMSRTTASQQVAEATAKRVELGDDEGQSFSTGSGEATSGQSRPVARWRTQLFALQCLHTICTVVRQSGRREHVDVIYARSQSLPISGLLVSRIADLVRIAFTASAAHVMEIRLDGLLVLRDVVEIFASVPDPEFENSSILEQYQAPITAALTPAFSSDSTPEILASAIKVCAVFLGSGAVQDIERLGRIRKILTSALEQCKEPTFLQLGDAADLGPNASVMLRISTLAAWAELKIASRTHAYLSEVLQVHASTLAPLWISCLRDYASIKVGVEGLDDVTAASLDTSYGGLGREVLLPYYADSWATILHAIVISMKAQDSYIQAAMNGQIISQTAGDSGEPAAFFFTLFGLAFEVLTTSTYGSSNSASQVMLIAIQTVECLVHKQFSGRVFADVRFLEELIRVLYRLALAEHEPVLHYLLDAIVSLAEVLTSSSPGSIDHCLKISLYIMKRCIDESERFPFSASLFNQATEALSKILIRMDKSVHADTLTVSLSVYSGLLQSEIIASDAVIGTLQSLRLLLKTLEETNISTSQLEQMLHGILSQCLLNIDSMRGRKGPACDIKIKNNMFAIVLILTTYPSKIKLGQLVIDHTCQVIIQLLLDLEETAVTAAHCARTLILASLSGNPHLSCCGKLLLPGLTQSLIKLSANSDALSSQLVSVVYEAWRCFVALVNASSEHFRIQALAFTLPSMILFLHPSIRSLDSLHQQTLTHILSFASSYPANFKEVTSKLEQDMRECLEISVKEVLGGSSLTVADLVKPQISLRVFQHI</sequence>
<dbReference type="Pfam" id="PF25808">
    <property type="entry name" value="TPR_LAA1_C"/>
    <property type="match status" value="1"/>
</dbReference>
<name>A0ABP1CQM4_9APHY</name>
<feature type="domain" description="LAA1-like C-terminal TPR repeats" evidence="3">
    <location>
        <begin position="1804"/>
        <end position="1966"/>
    </location>
</feature>
<dbReference type="InterPro" id="IPR040108">
    <property type="entry name" value="Laa1/Sip1/HEATR5"/>
</dbReference>
<evidence type="ECO:0000259" key="3">
    <source>
        <dbReference type="Pfam" id="PF25808"/>
    </source>
</evidence>
<comment type="similarity">
    <text evidence="1">Belongs to the HEATR5 family.</text>
</comment>
<evidence type="ECO:0000313" key="5">
    <source>
        <dbReference type="Proteomes" id="UP001497453"/>
    </source>
</evidence>
<gene>
    <name evidence="4" type="ORF">GFSPODELE1_LOCUS1936</name>
</gene>
<reference evidence="5" key="1">
    <citation type="submission" date="2024-04" db="EMBL/GenBank/DDBJ databases">
        <authorList>
            <person name="Shaw F."/>
            <person name="Minotto A."/>
        </authorList>
    </citation>
    <scope>NUCLEOTIDE SEQUENCE [LARGE SCALE GENOMIC DNA]</scope>
</reference>
<dbReference type="Proteomes" id="UP001497453">
    <property type="component" value="Chromosome 10"/>
</dbReference>
<evidence type="ECO:0000256" key="2">
    <source>
        <dbReference type="SAM" id="MobiDB-lite"/>
    </source>
</evidence>
<feature type="compositionally biased region" description="Polar residues" evidence="2">
    <location>
        <begin position="1244"/>
        <end position="1258"/>
    </location>
</feature>
<evidence type="ECO:0000313" key="4">
    <source>
        <dbReference type="EMBL" id="CAL1697975.1"/>
    </source>
</evidence>
<dbReference type="Pfam" id="PF20210">
    <property type="entry name" value="Laa1_Sip1_HTR5"/>
    <property type="match status" value="1"/>
</dbReference>
<dbReference type="Gene3D" id="1.25.10.10">
    <property type="entry name" value="Leucine-rich Repeat Variant"/>
    <property type="match status" value="4"/>
</dbReference>
<dbReference type="PANTHER" id="PTHR21663:SF0">
    <property type="entry name" value="HEAT REPEAT-CONTAINING PROTEIN 5B"/>
    <property type="match status" value="1"/>
</dbReference>
<dbReference type="InterPro" id="IPR006162">
    <property type="entry name" value="Ppantetheine_attach_site"/>
</dbReference>
<keyword evidence="5" id="KW-1185">Reference proteome</keyword>
<dbReference type="InterPro" id="IPR046837">
    <property type="entry name" value="Laa1/Sip1/HEATR5-like_HEAT"/>
</dbReference>
<proteinExistence type="inferred from homology"/>
<dbReference type="EMBL" id="OZ037953">
    <property type="protein sequence ID" value="CAL1697975.1"/>
    <property type="molecule type" value="Genomic_DNA"/>
</dbReference>
<feature type="region of interest" description="Disordered" evidence="2">
    <location>
        <begin position="1239"/>
        <end position="1259"/>
    </location>
</feature>
<organism evidence="4 5">
    <name type="scientific">Somion occarium</name>
    <dbReference type="NCBI Taxonomy" id="3059160"/>
    <lineage>
        <taxon>Eukaryota</taxon>
        <taxon>Fungi</taxon>
        <taxon>Dikarya</taxon>
        <taxon>Basidiomycota</taxon>
        <taxon>Agaricomycotina</taxon>
        <taxon>Agaricomycetes</taxon>
        <taxon>Polyporales</taxon>
        <taxon>Cerrenaceae</taxon>
        <taxon>Somion</taxon>
    </lineage>
</organism>
<dbReference type="SUPFAM" id="SSF48371">
    <property type="entry name" value="ARM repeat"/>
    <property type="match status" value="2"/>
</dbReference>